<accession>A0ABV2AV31</accession>
<evidence type="ECO:0000256" key="2">
    <source>
        <dbReference type="ARBA" id="ARBA00022679"/>
    </source>
</evidence>
<proteinExistence type="inferred from homology"/>
<keyword evidence="2 5" id="KW-0808">Transferase</keyword>
<keyword evidence="6" id="KW-1185">Reference proteome</keyword>
<evidence type="ECO:0000256" key="3">
    <source>
        <dbReference type="ARBA" id="ARBA00023315"/>
    </source>
</evidence>
<reference evidence="5 6" key="1">
    <citation type="journal article" date="2024" name="BMC Biol.">
        <title>Comparative genomics of Ascetosporea gives new insight into the evolutionary basis for animal parasitism in Rhizaria.</title>
        <authorList>
            <person name="Hiltunen Thoren M."/>
            <person name="Onut-Brannstrom I."/>
            <person name="Alfjorden A."/>
            <person name="Peckova H."/>
            <person name="Swords F."/>
            <person name="Hooper C."/>
            <person name="Holzer A.S."/>
            <person name="Bass D."/>
            <person name="Burki F."/>
        </authorList>
    </citation>
    <scope>NUCLEOTIDE SEQUENCE [LARGE SCALE GENOMIC DNA]</scope>
    <source>
        <strain evidence="5">20-A016</strain>
    </source>
</reference>
<keyword evidence="3 5" id="KW-0012">Acyltransferase</keyword>
<dbReference type="EC" id="2.3.1.51" evidence="5"/>
<dbReference type="GO" id="GO:0003841">
    <property type="term" value="F:1-acylglycerol-3-phosphate O-acyltransferase activity"/>
    <property type="evidence" value="ECO:0007669"/>
    <property type="project" value="UniProtKB-EC"/>
</dbReference>
<dbReference type="PANTHER" id="PTHR10983:SF16">
    <property type="entry name" value="LYSOCARDIOLIPIN ACYLTRANSFERASE 1"/>
    <property type="match status" value="1"/>
</dbReference>
<evidence type="ECO:0000313" key="6">
    <source>
        <dbReference type="Proteomes" id="UP001439008"/>
    </source>
</evidence>
<dbReference type="PANTHER" id="PTHR10983">
    <property type="entry name" value="1-ACYLGLYCEROL-3-PHOSPHATE ACYLTRANSFERASE-RELATED"/>
    <property type="match status" value="1"/>
</dbReference>
<dbReference type="Proteomes" id="UP001439008">
    <property type="component" value="Unassembled WGS sequence"/>
</dbReference>
<name>A0ABV2AV31_9EUKA</name>
<comment type="caution">
    <text evidence="5">The sequence shown here is derived from an EMBL/GenBank/DDBJ whole genome shotgun (WGS) entry which is preliminary data.</text>
</comment>
<evidence type="ECO:0000313" key="5">
    <source>
        <dbReference type="EMBL" id="MES1923525.1"/>
    </source>
</evidence>
<protein>
    <submittedName>
        <fullName evidence="5">Lysocardiolipin acyltransferase 1</fullName>
        <ecNumber evidence="5">2.3.1.51</ecNumber>
    </submittedName>
</protein>
<evidence type="ECO:0000256" key="1">
    <source>
        <dbReference type="ARBA" id="ARBA00008655"/>
    </source>
</evidence>
<dbReference type="InterPro" id="IPR032098">
    <property type="entry name" value="Acyltransf_C"/>
</dbReference>
<evidence type="ECO:0000259" key="4">
    <source>
        <dbReference type="Pfam" id="PF16076"/>
    </source>
</evidence>
<comment type="similarity">
    <text evidence="1">Belongs to the 1-acyl-sn-glycerol-3-phosphate acyltransferase family.</text>
</comment>
<sequence>MYYPYPIPFTQLIFFPASNSPRDVHVLIKKYEIADVPKKEEELRKWTMDRFLEKEKQIEYFKRNRKFLDGNSFSEHQKSKLTSFVVLSFLSIVSLRMTGLISQNFVKFWLLMVFMTIAESAQNFLTKV</sequence>
<dbReference type="Pfam" id="PF16076">
    <property type="entry name" value="Acyltransf_C"/>
    <property type="match status" value="1"/>
</dbReference>
<feature type="domain" description="Acyltransferase C-terminal" evidence="4">
    <location>
        <begin position="20"/>
        <end position="87"/>
    </location>
</feature>
<gene>
    <name evidence="5" type="primary">LCLAT1</name>
    <name evidence="5" type="ORF">MHBO_005109</name>
</gene>
<organism evidence="5 6">
    <name type="scientific">Bonamia ostreae</name>
    <dbReference type="NCBI Taxonomy" id="126728"/>
    <lineage>
        <taxon>Eukaryota</taxon>
        <taxon>Sar</taxon>
        <taxon>Rhizaria</taxon>
        <taxon>Endomyxa</taxon>
        <taxon>Ascetosporea</taxon>
        <taxon>Haplosporida</taxon>
        <taxon>Bonamia</taxon>
    </lineage>
</organism>
<dbReference type="EMBL" id="JBDODL010006647">
    <property type="protein sequence ID" value="MES1923525.1"/>
    <property type="molecule type" value="Genomic_DNA"/>
</dbReference>